<gene>
    <name evidence="1" type="ORF">H0H26_04580</name>
</gene>
<evidence type="ECO:0000313" key="1">
    <source>
        <dbReference type="EMBL" id="QRE04869.1"/>
    </source>
</evidence>
<dbReference type="Proteomes" id="UP000596329">
    <property type="component" value="Chromosome"/>
</dbReference>
<dbReference type="EMBL" id="CP059075">
    <property type="protein sequence ID" value="QRE04869.1"/>
    <property type="molecule type" value="Genomic_DNA"/>
</dbReference>
<name>A0A7U2NGW9_FLAPS</name>
<reference evidence="1 2" key="1">
    <citation type="submission" date="2020-07" db="EMBL/GenBank/DDBJ databases">
        <title>Genomic characterization of Flavobacterium psychrophilum strains.</title>
        <authorList>
            <person name="Castillo D."/>
            <person name="Jorgensen J."/>
            <person name="Middelboe M."/>
        </authorList>
    </citation>
    <scope>NUCLEOTIDE SEQUENCE [LARGE SCALE GENOMIC DNA]</scope>
    <source>
        <strain evidence="1 2">FPS-R7</strain>
    </source>
</reference>
<organism evidence="1 2">
    <name type="scientific">Flavobacterium psychrophilum</name>
    <dbReference type="NCBI Taxonomy" id="96345"/>
    <lineage>
        <taxon>Bacteria</taxon>
        <taxon>Pseudomonadati</taxon>
        <taxon>Bacteroidota</taxon>
        <taxon>Flavobacteriia</taxon>
        <taxon>Flavobacteriales</taxon>
        <taxon>Flavobacteriaceae</taxon>
        <taxon>Flavobacterium</taxon>
    </lineage>
</organism>
<sequence length="231" mass="27425">MSVKEETEILLAKILLSNFDSKNYVDWAISVIESGIESNSLFILAGLDDEDTEIREKYFRKVVEELKIEINYEDFALLQNYAKFIAEKVINGTLSQSKGLSTMNEIVTKSDYDPRYMQFFELDEDLDYLNYSNNTIFNLELTKENKQEYIREEFILFLEIENLKIDDKIREYSICKNCNYIGKPKLKVKYQFRRPYKYYQWKCGKCNSGEIEHFSSQNGKRKIIENIKNIC</sequence>
<proteinExistence type="predicted"/>
<dbReference type="RefSeq" id="WP_063742927.1">
    <property type="nucleotide sequence ID" value="NZ_CP059075.1"/>
</dbReference>
<dbReference type="AlphaFoldDB" id="A0A7U2NGW9"/>
<protein>
    <submittedName>
        <fullName evidence="1">Uncharacterized protein</fullName>
    </submittedName>
</protein>
<accession>A0A7U2NGW9</accession>
<evidence type="ECO:0000313" key="2">
    <source>
        <dbReference type="Proteomes" id="UP000596329"/>
    </source>
</evidence>